<dbReference type="Proteomes" id="UP000505210">
    <property type="component" value="Chromosome"/>
</dbReference>
<dbReference type="RefSeq" id="WP_172354891.1">
    <property type="nucleotide sequence ID" value="NZ_CP053661.1"/>
</dbReference>
<organism evidence="1 2">
    <name type="scientific">Thermoleptolyngbya sichuanensis A183</name>
    <dbReference type="NCBI Taxonomy" id="2737172"/>
    <lineage>
        <taxon>Bacteria</taxon>
        <taxon>Bacillati</taxon>
        <taxon>Cyanobacteriota</taxon>
        <taxon>Cyanophyceae</taxon>
        <taxon>Oculatellales</taxon>
        <taxon>Oculatellaceae</taxon>
        <taxon>Thermoleptolyngbya</taxon>
        <taxon>Thermoleptolyngbya sichuanensis</taxon>
    </lineage>
</organism>
<evidence type="ECO:0008006" key="3">
    <source>
        <dbReference type="Google" id="ProtNLM"/>
    </source>
</evidence>
<name>A0A6M8BF63_9CYAN</name>
<evidence type="ECO:0000313" key="2">
    <source>
        <dbReference type="Proteomes" id="UP000505210"/>
    </source>
</evidence>
<sequence length="319" mass="36563">MCDDAQIQALLDEIRSPDAAPLLRRKALSRLLLCIQRSPKLRRSRHPDYGHALSLTMERVCRAIDEFSPRSASVSTDLMNWVNGYLEGRIRDLRNPDTKIKDLHRPERGEREIKREFGNVVLLDQSIGEDGNQTPLGDLTSDPRQDMTLLESWIQALQQAQKQRIGLEIHRYLAADPDAILQGCHPNKFLECHCQALIQRLHLSEPPETRRAIAQDFGIPEQTLYTHWREKCLPLLQIVALRFDPQVIEFLQSDEAQCLGDCHPPAQEFCNCLDVAKRLLLSQPPESMGAIARDLKIKESTVAKHWQSDCLPRLKKHRL</sequence>
<dbReference type="AlphaFoldDB" id="A0A6M8BF63"/>
<dbReference type="EMBL" id="CP053661">
    <property type="protein sequence ID" value="QKD82261.1"/>
    <property type="molecule type" value="Genomic_DNA"/>
</dbReference>
<accession>A0A6M8BF63</accession>
<keyword evidence="2" id="KW-1185">Reference proteome</keyword>
<evidence type="ECO:0000313" key="1">
    <source>
        <dbReference type="EMBL" id="QKD82261.1"/>
    </source>
</evidence>
<reference evidence="1 2" key="1">
    <citation type="submission" date="2020-05" db="EMBL/GenBank/DDBJ databases">
        <title>Complete genome sequence of of a novel Thermoleptolyngbya strain isolated from hot springs of Ganzi, Sichuan China.</title>
        <authorList>
            <person name="Tang J."/>
            <person name="Daroch M."/>
            <person name="Li L."/>
            <person name="Waleron K."/>
            <person name="Waleron M."/>
            <person name="Waleron M."/>
        </authorList>
    </citation>
    <scope>NUCLEOTIDE SEQUENCE [LARGE SCALE GENOMIC DNA]</scope>
    <source>
        <strain evidence="1 2">PKUAC-SCTA183</strain>
    </source>
</reference>
<dbReference type="KEGG" id="theu:HPC62_08740"/>
<gene>
    <name evidence="1" type="ORF">HPC62_08740</name>
</gene>
<proteinExistence type="predicted"/>
<protein>
    <recommendedName>
        <fullName evidence="3">Sigma-70 family RNA polymerase sigma factor</fullName>
    </recommendedName>
</protein>